<evidence type="ECO:0000256" key="8">
    <source>
        <dbReference type="SAM" id="MobiDB-lite"/>
    </source>
</evidence>
<feature type="transmembrane region" description="Helical" evidence="9">
    <location>
        <begin position="246"/>
        <end position="267"/>
    </location>
</feature>
<evidence type="ECO:0000313" key="11">
    <source>
        <dbReference type="Proteomes" id="UP001344906"/>
    </source>
</evidence>
<feature type="transmembrane region" description="Helical" evidence="9">
    <location>
        <begin position="189"/>
        <end position="208"/>
    </location>
</feature>
<keyword evidence="4 9" id="KW-0812">Transmembrane</keyword>
<comment type="subcellular location">
    <subcellularLocation>
        <location evidence="1">Cell membrane</location>
        <topology evidence="1">Multi-pass membrane protein</topology>
    </subcellularLocation>
</comment>
<keyword evidence="3" id="KW-0808">Transferase</keyword>
<keyword evidence="2" id="KW-1003">Cell membrane</keyword>
<dbReference type="EMBL" id="BSRI01000001">
    <property type="protein sequence ID" value="GLV53549.1"/>
    <property type="molecule type" value="Genomic_DNA"/>
</dbReference>
<feature type="transmembrane region" description="Helical" evidence="9">
    <location>
        <begin position="214"/>
        <end position="234"/>
    </location>
</feature>
<accession>A0ABQ6FJ16</accession>
<feature type="transmembrane region" description="Helical" evidence="9">
    <location>
        <begin position="112"/>
        <end position="131"/>
    </location>
</feature>
<reference evidence="10 11" key="1">
    <citation type="submission" date="2023-02" db="EMBL/GenBank/DDBJ databases">
        <title>Dictyobacter halimunensis sp. nov., a new member of the class Ktedonobacteria from forest soil in a geothermal area.</title>
        <authorList>
            <person name="Rachmania M.K."/>
            <person name="Ningsih F."/>
            <person name="Sakai Y."/>
            <person name="Yabe S."/>
            <person name="Yokota A."/>
            <person name="Sjamsuridzal W."/>
        </authorList>
    </citation>
    <scope>NUCLEOTIDE SEQUENCE [LARGE SCALE GENOMIC DNA]</scope>
    <source>
        <strain evidence="10 11">S3.2.2.5</strain>
    </source>
</reference>
<evidence type="ECO:0000256" key="6">
    <source>
        <dbReference type="ARBA" id="ARBA00023136"/>
    </source>
</evidence>
<comment type="similarity">
    <text evidence="7">Belongs to the glycosyltransferase 87 family.</text>
</comment>
<sequence length="499" mass="56120">MEEIRYQLKTYGLFYLGIGVYALFLLSVMWTGWLDVFFSGAALHEGAKGIDFYQLLNGAWAFWHGGSLTGDPLPGGAQYARPNLANSNVYHPLFTLIVGSVLALFSPAQSPYIWLGIKAILTLLLVAYFAWNFRGHKYIGFAAFIILANFSSYLELAAWQFHFILNFFLFLMLILLVKKGSGVGSGVCYVSGMLVKPIGLLLVPTLIFKGRWKLALISGGCFGVLTLLWTFGGVGKYYTDNLMTNFSLSGTLGPNQIITLSALLHYITQWPDVIYHAIQDMVLFVIIFLGTLKRIALPKAALLYMVYFLCFYEQVFEYQWSTLAYILAICMVTCPEFQTRWTMFCILLIDLPSCFVLLNLFHIDVQNSGYLGMIPGATAWEWMVLSKFAPLFLLLVSVLAVDVRPIWQQLQAFWRALRRVNEQLDVFGGDVPVAVSGMLIQPTLLRSRSETLAAQQKVLWEHVPEDVSVREGDAQHSQSGETMSCPPNLLETENERTET</sequence>
<evidence type="ECO:0000256" key="7">
    <source>
        <dbReference type="ARBA" id="ARBA00024033"/>
    </source>
</evidence>
<feature type="transmembrane region" description="Helical" evidence="9">
    <location>
        <begin position="382"/>
        <end position="401"/>
    </location>
</feature>
<evidence type="ECO:0000256" key="4">
    <source>
        <dbReference type="ARBA" id="ARBA00022692"/>
    </source>
</evidence>
<dbReference type="InterPro" id="IPR018584">
    <property type="entry name" value="GT87"/>
</dbReference>
<protein>
    <recommendedName>
        <fullName evidence="12">DUF2029 domain-containing protein</fullName>
    </recommendedName>
</protein>
<keyword evidence="6 9" id="KW-0472">Membrane</keyword>
<evidence type="ECO:0000256" key="9">
    <source>
        <dbReference type="SAM" id="Phobius"/>
    </source>
</evidence>
<name>A0ABQ6FJ16_9CHLR</name>
<comment type="caution">
    <text evidence="10">The sequence shown here is derived from an EMBL/GenBank/DDBJ whole genome shotgun (WGS) entry which is preliminary data.</text>
</comment>
<keyword evidence="5 9" id="KW-1133">Transmembrane helix</keyword>
<evidence type="ECO:0000256" key="5">
    <source>
        <dbReference type="ARBA" id="ARBA00022989"/>
    </source>
</evidence>
<evidence type="ECO:0000313" key="10">
    <source>
        <dbReference type="EMBL" id="GLV53549.1"/>
    </source>
</evidence>
<organism evidence="10 11">
    <name type="scientific">Dictyobacter halimunensis</name>
    <dbReference type="NCBI Taxonomy" id="3026934"/>
    <lineage>
        <taxon>Bacteria</taxon>
        <taxon>Bacillati</taxon>
        <taxon>Chloroflexota</taxon>
        <taxon>Ktedonobacteria</taxon>
        <taxon>Ktedonobacterales</taxon>
        <taxon>Dictyobacteraceae</taxon>
        <taxon>Dictyobacter</taxon>
    </lineage>
</organism>
<feature type="region of interest" description="Disordered" evidence="8">
    <location>
        <begin position="470"/>
        <end position="499"/>
    </location>
</feature>
<proteinExistence type="inferred from homology"/>
<evidence type="ECO:0000256" key="2">
    <source>
        <dbReference type="ARBA" id="ARBA00022475"/>
    </source>
</evidence>
<dbReference type="Proteomes" id="UP001344906">
    <property type="component" value="Unassembled WGS sequence"/>
</dbReference>
<gene>
    <name evidence="10" type="ORF">KDH_04020</name>
</gene>
<feature type="transmembrane region" description="Helical" evidence="9">
    <location>
        <begin position="160"/>
        <end position="177"/>
    </location>
</feature>
<feature type="transmembrane region" description="Helical" evidence="9">
    <location>
        <begin position="341"/>
        <end position="362"/>
    </location>
</feature>
<feature type="transmembrane region" description="Helical" evidence="9">
    <location>
        <begin position="12"/>
        <end position="33"/>
    </location>
</feature>
<evidence type="ECO:0000256" key="3">
    <source>
        <dbReference type="ARBA" id="ARBA00022679"/>
    </source>
</evidence>
<dbReference type="RefSeq" id="WP_338247259.1">
    <property type="nucleotide sequence ID" value="NZ_BSRI01000001.1"/>
</dbReference>
<evidence type="ECO:0000256" key="1">
    <source>
        <dbReference type="ARBA" id="ARBA00004651"/>
    </source>
</evidence>
<evidence type="ECO:0008006" key="12">
    <source>
        <dbReference type="Google" id="ProtNLM"/>
    </source>
</evidence>
<feature type="transmembrane region" description="Helical" evidence="9">
    <location>
        <begin position="273"/>
        <end position="289"/>
    </location>
</feature>
<keyword evidence="11" id="KW-1185">Reference proteome</keyword>
<dbReference type="Pfam" id="PF09594">
    <property type="entry name" value="GT87"/>
    <property type="match status" value="1"/>
</dbReference>